<dbReference type="Proteomes" id="UP001156881">
    <property type="component" value="Unassembled WGS sequence"/>
</dbReference>
<feature type="transmembrane region" description="Helical" evidence="1">
    <location>
        <begin position="36"/>
        <end position="53"/>
    </location>
</feature>
<dbReference type="PIRSF" id="PIRSF033367">
    <property type="entry name" value="UCP033367_VanZ"/>
    <property type="match status" value="1"/>
</dbReference>
<dbReference type="AlphaFoldDB" id="A0A7W6AEE8"/>
<dbReference type="RefSeq" id="WP_183501516.1">
    <property type="nucleotide sequence ID" value="NZ_BSPG01000005.1"/>
</dbReference>
<reference evidence="3 4" key="3">
    <citation type="submission" date="2020-08" db="EMBL/GenBank/DDBJ databases">
        <title>Genomic Encyclopedia of Type Strains, Phase IV (KMG-IV): sequencing the most valuable type-strain genomes for metagenomic binning, comparative biology and taxonomic classification.</title>
        <authorList>
            <person name="Goeker M."/>
        </authorList>
    </citation>
    <scope>NUCLEOTIDE SEQUENCE [LARGE SCALE GENOMIC DNA]</scope>
    <source>
        <strain evidence="3 4">DSM 24105</strain>
    </source>
</reference>
<keyword evidence="1" id="KW-0472">Membrane</keyword>
<dbReference type="EMBL" id="JACIDN010000001">
    <property type="protein sequence ID" value="MBB3900716.1"/>
    <property type="molecule type" value="Genomic_DNA"/>
</dbReference>
<name>A0A7W6AEE8_9HYPH</name>
<evidence type="ECO:0000313" key="5">
    <source>
        <dbReference type="Proteomes" id="UP001156881"/>
    </source>
</evidence>
<feature type="transmembrane region" description="Helical" evidence="1">
    <location>
        <begin position="58"/>
        <end position="77"/>
    </location>
</feature>
<dbReference type="InterPro" id="IPR017015">
    <property type="entry name" value="UCP033367_VanZ"/>
</dbReference>
<evidence type="ECO:0000256" key="1">
    <source>
        <dbReference type="SAM" id="Phobius"/>
    </source>
</evidence>
<protein>
    <submittedName>
        <fullName evidence="2">Membrane protein</fullName>
    </submittedName>
    <submittedName>
        <fullName evidence="3">VanZ family protein</fullName>
    </submittedName>
</protein>
<evidence type="ECO:0000313" key="3">
    <source>
        <dbReference type="EMBL" id="MBB3900716.1"/>
    </source>
</evidence>
<sequence length="119" mass="12806">MVKLVRLMAWMMIAALVVVTLAPIGMRPVIVQNANMERALAYALLGFLFAAGYPRHRLLAFAVGVAVAAGLEIGQVFTASRHGRVPDFLVKAAAAGIGVVAAWVLAELHSRWTRQTLRA</sequence>
<proteinExistence type="predicted"/>
<keyword evidence="1" id="KW-0812">Transmembrane</keyword>
<accession>A0A7W6AEE8</accession>
<evidence type="ECO:0000313" key="2">
    <source>
        <dbReference type="EMBL" id="GLS43593.1"/>
    </source>
</evidence>
<reference evidence="2" key="4">
    <citation type="submission" date="2023-01" db="EMBL/GenBank/DDBJ databases">
        <title>Draft genome sequence of Methylobacterium brachythecii strain NBRC 107710.</title>
        <authorList>
            <person name="Sun Q."/>
            <person name="Mori K."/>
        </authorList>
    </citation>
    <scope>NUCLEOTIDE SEQUENCE</scope>
    <source>
        <strain evidence="2">NBRC 107710</strain>
    </source>
</reference>
<keyword evidence="1" id="KW-1133">Transmembrane helix</keyword>
<comment type="caution">
    <text evidence="3">The sequence shown here is derived from an EMBL/GenBank/DDBJ whole genome shotgun (WGS) entry which is preliminary data.</text>
</comment>
<reference evidence="2" key="1">
    <citation type="journal article" date="2014" name="Int. J. Syst. Evol. Microbiol.">
        <title>Complete genome of a new Firmicutes species belonging to the dominant human colonic microbiota ('Ruminococcus bicirculans') reveals two chromosomes and a selective capacity to utilize plant glucans.</title>
        <authorList>
            <consortium name="NISC Comparative Sequencing Program"/>
            <person name="Wegmann U."/>
            <person name="Louis P."/>
            <person name="Goesmann A."/>
            <person name="Henrissat B."/>
            <person name="Duncan S.H."/>
            <person name="Flint H.J."/>
        </authorList>
    </citation>
    <scope>NUCLEOTIDE SEQUENCE</scope>
    <source>
        <strain evidence="2">NBRC 107710</strain>
    </source>
</reference>
<organism evidence="3 4">
    <name type="scientific">Methylobacterium brachythecii</name>
    <dbReference type="NCBI Taxonomy" id="1176177"/>
    <lineage>
        <taxon>Bacteria</taxon>
        <taxon>Pseudomonadati</taxon>
        <taxon>Pseudomonadota</taxon>
        <taxon>Alphaproteobacteria</taxon>
        <taxon>Hyphomicrobiales</taxon>
        <taxon>Methylobacteriaceae</taxon>
        <taxon>Methylobacterium</taxon>
    </lineage>
</organism>
<dbReference type="Proteomes" id="UP000517759">
    <property type="component" value="Unassembled WGS sequence"/>
</dbReference>
<keyword evidence="5" id="KW-1185">Reference proteome</keyword>
<feature type="transmembrane region" description="Helical" evidence="1">
    <location>
        <begin position="89"/>
        <end position="108"/>
    </location>
</feature>
<reference evidence="5" key="2">
    <citation type="journal article" date="2019" name="Int. J. Syst. Evol. Microbiol.">
        <title>The Global Catalogue of Microorganisms (GCM) 10K type strain sequencing project: providing services to taxonomists for standard genome sequencing and annotation.</title>
        <authorList>
            <consortium name="The Broad Institute Genomics Platform"/>
            <consortium name="The Broad Institute Genome Sequencing Center for Infectious Disease"/>
            <person name="Wu L."/>
            <person name="Ma J."/>
        </authorList>
    </citation>
    <scope>NUCLEOTIDE SEQUENCE [LARGE SCALE GENOMIC DNA]</scope>
    <source>
        <strain evidence="5">NBRC 107710</strain>
    </source>
</reference>
<gene>
    <name evidence="2" type="ORF">GCM10007884_15780</name>
    <name evidence="3" type="ORF">GGR33_000196</name>
</gene>
<dbReference type="EMBL" id="BSPG01000005">
    <property type="protein sequence ID" value="GLS43593.1"/>
    <property type="molecule type" value="Genomic_DNA"/>
</dbReference>
<evidence type="ECO:0000313" key="4">
    <source>
        <dbReference type="Proteomes" id="UP000517759"/>
    </source>
</evidence>
<feature type="transmembrane region" description="Helical" evidence="1">
    <location>
        <begin position="7"/>
        <end position="30"/>
    </location>
</feature>